<dbReference type="Gene3D" id="3.40.50.1820">
    <property type="entry name" value="alpha/beta hydrolase"/>
    <property type="match status" value="1"/>
</dbReference>
<dbReference type="SUPFAM" id="SSF46785">
    <property type="entry name" value="Winged helix' DNA-binding domain"/>
    <property type="match status" value="1"/>
</dbReference>
<dbReference type="PANTHER" id="PTHR48081:SF8">
    <property type="entry name" value="ALPHA_BETA HYDROLASE FOLD-3 DOMAIN-CONTAINING PROTEIN-RELATED"/>
    <property type="match status" value="1"/>
</dbReference>
<organism evidence="5 6">
    <name type="scientific">Amycolatopsis oliviviridis</name>
    <dbReference type="NCBI Taxonomy" id="1471590"/>
    <lineage>
        <taxon>Bacteria</taxon>
        <taxon>Bacillati</taxon>
        <taxon>Actinomycetota</taxon>
        <taxon>Actinomycetes</taxon>
        <taxon>Pseudonocardiales</taxon>
        <taxon>Pseudonocardiaceae</taxon>
        <taxon>Amycolatopsis</taxon>
    </lineage>
</organism>
<comment type="caution">
    <text evidence="5">The sequence shown here is derived from an EMBL/GenBank/DDBJ whole genome shotgun (WGS) entry which is preliminary data.</text>
</comment>
<dbReference type="PANTHER" id="PTHR48081">
    <property type="entry name" value="AB HYDROLASE SUPERFAMILY PROTEIN C4A8.06C"/>
    <property type="match status" value="1"/>
</dbReference>
<evidence type="ECO:0000256" key="1">
    <source>
        <dbReference type="ARBA" id="ARBA00010515"/>
    </source>
</evidence>
<dbReference type="InterPro" id="IPR033140">
    <property type="entry name" value="Lipase_GDXG_put_SER_AS"/>
</dbReference>
<name>A0ABQ3LHY8_9PSEU</name>
<dbReference type="Pfam" id="PF07859">
    <property type="entry name" value="Abhydrolase_3"/>
    <property type="match status" value="1"/>
</dbReference>
<dbReference type="EMBL" id="BNAY01000003">
    <property type="protein sequence ID" value="GHH15954.1"/>
    <property type="molecule type" value="Genomic_DNA"/>
</dbReference>
<proteinExistence type="inferred from homology"/>
<accession>A0ABQ3LHY8</accession>
<evidence type="ECO:0000313" key="6">
    <source>
        <dbReference type="Proteomes" id="UP000635387"/>
    </source>
</evidence>
<dbReference type="InterPro" id="IPR000847">
    <property type="entry name" value="LysR_HTH_N"/>
</dbReference>
<dbReference type="Pfam" id="PF00126">
    <property type="entry name" value="HTH_1"/>
    <property type="match status" value="1"/>
</dbReference>
<gene>
    <name evidence="5" type="ORF">GCM10017790_31010</name>
</gene>
<dbReference type="InterPro" id="IPR036390">
    <property type="entry name" value="WH_DNA-bd_sf"/>
</dbReference>
<evidence type="ECO:0000256" key="3">
    <source>
        <dbReference type="PROSITE-ProRule" id="PRU10038"/>
    </source>
</evidence>
<keyword evidence="2" id="KW-0378">Hydrolase</keyword>
<comment type="similarity">
    <text evidence="1">Belongs to the 'GDXG' lipolytic enzyme family.</text>
</comment>
<dbReference type="PROSITE" id="PS01174">
    <property type="entry name" value="LIPASE_GDXG_SER"/>
    <property type="match status" value="1"/>
</dbReference>
<evidence type="ECO:0000256" key="2">
    <source>
        <dbReference type="ARBA" id="ARBA00022801"/>
    </source>
</evidence>
<reference evidence="6" key="1">
    <citation type="journal article" date="2019" name="Int. J. Syst. Evol. Microbiol.">
        <title>The Global Catalogue of Microorganisms (GCM) 10K type strain sequencing project: providing services to taxonomists for standard genome sequencing and annotation.</title>
        <authorList>
            <consortium name="The Broad Institute Genomics Platform"/>
            <consortium name="The Broad Institute Genome Sequencing Center for Infectious Disease"/>
            <person name="Wu L."/>
            <person name="Ma J."/>
        </authorList>
    </citation>
    <scope>NUCLEOTIDE SEQUENCE [LARGE SCALE GENOMIC DNA]</scope>
    <source>
        <strain evidence="6">CGMCC 4.7683</strain>
    </source>
</reference>
<feature type="active site" evidence="3">
    <location>
        <position position="254"/>
    </location>
</feature>
<evidence type="ECO:0000313" key="5">
    <source>
        <dbReference type="EMBL" id="GHH15954.1"/>
    </source>
</evidence>
<protein>
    <recommendedName>
        <fullName evidence="4">HTH lysR-type domain-containing protein</fullName>
    </recommendedName>
</protein>
<dbReference type="InterPro" id="IPR013094">
    <property type="entry name" value="AB_hydrolase_3"/>
</dbReference>
<feature type="domain" description="HTH lysR-type" evidence="4">
    <location>
        <begin position="28"/>
        <end position="85"/>
    </location>
</feature>
<evidence type="ECO:0000259" key="4">
    <source>
        <dbReference type="PROSITE" id="PS50931"/>
    </source>
</evidence>
<dbReference type="PROSITE" id="PS50931">
    <property type="entry name" value="HTH_LYSR"/>
    <property type="match status" value="1"/>
</dbReference>
<dbReference type="Gene3D" id="1.10.10.10">
    <property type="entry name" value="Winged helix-like DNA-binding domain superfamily/Winged helix DNA-binding domain"/>
    <property type="match status" value="1"/>
</dbReference>
<dbReference type="Proteomes" id="UP000635387">
    <property type="component" value="Unassembled WGS sequence"/>
</dbReference>
<dbReference type="SUPFAM" id="SSF53474">
    <property type="entry name" value="alpha/beta-Hydrolases"/>
    <property type="match status" value="1"/>
</dbReference>
<sequence>MRAGILDAMSERPAGPRLLGMPSAADAIELKHLRAFAAVADELNFSRAANRLFVSQPALSRQIKALEQLIGCQLLRRSTHRVELTLAGEALLGATLPLLSDMDDAIALTRSVGGEVNARVTQLWNSVAEDGGDGLAAMREAFEALNAQLPVPEGTVVRPVQTDGVSSLVVAPGPGHRPSVLHLHGGGYIAGSAFGYRPLAGALAAATGTAVLVPDYRLAPEHPFPAALEDALRAYRWLLGQGTDPERLTVSGDSAGGGLAVSLLLKLKEEGLPQPGKAVLLCPAVDVVDPPDGGTPVARWFSLYVRDHPPTDPLLNVFAGDLSGLPPLLVQSGTEDVTLPETRRFVDQARAQGLDVRFDLYPVSTHVFHLFWSFLPEAADALEQVAGFLGADEGGSAAEAG</sequence>
<dbReference type="InterPro" id="IPR036388">
    <property type="entry name" value="WH-like_DNA-bd_sf"/>
</dbReference>
<dbReference type="InterPro" id="IPR029058">
    <property type="entry name" value="AB_hydrolase_fold"/>
</dbReference>
<dbReference type="PRINTS" id="PR00039">
    <property type="entry name" value="HTHLYSR"/>
</dbReference>
<keyword evidence="6" id="KW-1185">Reference proteome</keyword>
<dbReference type="InterPro" id="IPR050300">
    <property type="entry name" value="GDXG_lipolytic_enzyme"/>
</dbReference>